<sequence length="1132" mass="125280">MAPFTNSYFCQQAGGVFALAPFEKGDFLVEYRGEIIDFKESERRRRIYHSKCLVFVFDFMWHGKKWCIDAALEDGSFGRLVNDDHVHPTSRMKRILVGGKPHLCLFAARHINRGEEITYDYGDSSWPWREKGGGGDSHDISVDNGILPCSSNPVMQEEEVSPSSLQGGGGDSHDISVDNGILPCSSNPVMQEEEVSPSSLQGGGGDSHDISVDNGILPCSSNPVMQEEVSPSSLQGGGGDSHDISVDNGILPCSSNPVMQEEVSPSSLQGGGGDSHDISVDNGILPCSSNPVMQEEVSPSSLQGGGGDSHDISVDNGILPCSSNPVMQEEVSPSSLQVCSGDSFVRDLKNSSSVCSSAMVSQDTTFAKEATLSLVNYTDSDESAVSSNANEDVPSSTIQSKEKIPVGLNLSNSSMTHGDDVLQLIVPRLRRTKSVFMKDRIPDGSDELYCTSTDSGEEYVPASITESTDDTDGSMICEMSPSMSPSSLTLSSRSCSTPCRSRSSATNVCVPDTTCSPSREHGESASVSIPAVGKKKDGSRLYNKRQFCLYCGSSFLKIVKHLERKHNKELEVAKALSFSKGSKQRRVHLECLRNKVLKTGTGKLVARKQPREESQAQDYMHCLYCHGLFMKRTMWRHFQMCKFKPVNPKPGKTRVQALCAFAEPTPAGVSEELWKLVNNMNQDAVAHAVRSDWCIMEMGKHLYNKHGFEVDKHEYIRQKLRELGRLCIHGGEVTNMKTIKEYVIPANFMQTVDAVKHTAQGNKGNSKSLPLKLGHSLKRISMLLESDAIIKGDKDAAEEARAFRTAAFHSRLQKLHNYLDEKQQQYQHDLKSEASSHNWATLAKVTLAQVILFNRRREGEVSKMSLSAFTSRDTSAPHEDVNLALSELEKKLCHHFTRLEMRGKRGRKVAILLSPHSTCYIKKERECGILKENAYVFARPGVMSHYRGSDCIRQFVQLCDVKNPLSLTSTRLRKHMATLSKVLNLQETELDQLAISWATILECIGSSIVYPEGTLQLVKISKILMAMEQGRLADFQGKSLEEINIDPTETIQLDKHTESEDDLTEEVYEQDMEVSDVSLARSMEQKRSGSPQENEGESNSDGDDIPVQKKKSKTIRKPQKKRPWETEGDECR</sequence>
<evidence type="ECO:0000256" key="1">
    <source>
        <dbReference type="SAM" id="MobiDB-lite"/>
    </source>
</evidence>
<dbReference type="InterPro" id="IPR001214">
    <property type="entry name" value="SET_dom"/>
</dbReference>
<dbReference type="AlphaFoldDB" id="A0AA47NN42"/>
<organism evidence="3 4">
    <name type="scientific">Merluccius polli</name>
    <name type="common">Benguela hake</name>
    <name type="synonym">Merluccius cadenati</name>
    <dbReference type="NCBI Taxonomy" id="89951"/>
    <lineage>
        <taxon>Eukaryota</taxon>
        <taxon>Metazoa</taxon>
        <taxon>Chordata</taxon>
        <taxon>Craniata</taxon>
        <taxon>Vertebrata</taxon>
        <taxon>Euteleostomi</taxon>
        <taxon>Actinopterygii</taxon>
        <taxon>Neopterygii</taxon>
        <taxon>Teleostei</taxon>
        <taxon>Neoteleostei</taxon>
        <taxon>Acanthomorphata</taxon>
        <taxon>Zeiogadaria</taxon>
        <taxon>Gadariae</taxon>
        <taxon>Gadiformes</taxon>
        <taxon>Gadoidei</taxon>
        <taxon>Merlucciidae</taxon>
        <taxon>Merluccius</taxon>
    </lineage>
</organism>
<dbReference type="PROSITE" id="PS50280">
    <property type="entry name" value="SET"/>
    <property type="match status" value="1"/>
</dbReference>
<evidence type="ECO:0000259" key="2">
    <source>
        <dbReference type="PROSITE" id="PS50280"/>
    </source>
</evidence>
<gene>
    <name evidence="3" type="primary">kmt5aa_6</name>
    <name evidence="3" type="ORF">N1851_033263</name>
</gene>
<dbReference type="InterPro" id="IPR046341">
    <property type="entry name" value="SET_dom_sf"/>
</dbReference>
<keyword evidence="3" id="KW-0489">Methyltransferase</keyword>
<evidence type="ECO:0000313" key="4">
    <source>
        <dbReference type="Proteomes" id="UP001174136"/>
    </source>
</evidence>
<comment type="caution">
    <text evidence="3">The sequence shown here is derived from an EMBL/GenBank/DDBJ whole genome shotgun (WGS) entry which is preliminary data.</text>
</comment>
<dbReference type="EMBL" id="JAOPHQ010006317">
    <property type="protein sequence ID" value="KAK0131946.1"/>
    <property type="molecule type" value="Genomic_DNA"/>
</dbReference>
<feature type="compositionally biased region" description="Basic residues" evidence="1">
    <location>
        <begin position="1108"/>
        <end position="1121"/>
    </location>
</feature>
<dbReference type="SUPFAM" id="SSF82199">
    <property type="entry name" value="SET domain"/>
    <property type="match status" value="1"/>
</dbReference>
<dbReference type="SMART" id="SM00317">
    <property type="entry name" value="SET"/>
    <property type="match status" value="1"/>
</dbReference>
<feature type="compositionally biased region" description="Polar residues" evidence="1">
    <location>
        <begin position="253"/>
        <end position="268"/>
    </location>
</feature>
<feature type="compositionally biased region" description="Polar residues" evidence="1">
    <location>
        <begin position="287"/>
        <end position="302"/>
    </location>
</feature>
<accession>A0AA47NN42</accession>
<keyword evidence="4" id="KW-1185">Reference proteome</keyword>
<feature type="compositionally biased region" description="Acidic residues" evidence="1">
    <location>
        <begin position="1094"/>
        <end position="1104"/>
    </location>
</feature>
<dbReference type="GO" id="GO:0008168">
    <property type="term" value="F:methyltransferase activity"/>
    <property type="evidence" value="ECO:0007669"/>
    <property type="project" value="UniProtKB-KW"/>
</dbReference>
<dbReference type="PANTHER" id="PTHR33480">
    <property type="entry name" value="SET DOMAIN-CONTAINING PROTEIN-RELATED"/>
    <property type="match status" value="1"/>
</dbReference>
<feature type="domain" description="SET" evidence="2">
    <location>
        <begin position="2"/>
        <end position="122"/>
    </location>
</feature>
<protein>
    <submittedName>
        <fullName evidence="3">N-lysine methyltransferase KMT5A-A</fullName>
    </submittedName>
</protein>
<feature type="compositionally biased region" description="Polar residues" evidence="1">
    <location>
        <begin position="219"/>
        <end position="234"/>
    </location>
</feature>
<feature type="compositionally biased region" description="Basic and acidic residues" evidence="1">
    <location>
        <begin position="1122"/>
        <end position="1132"/>
    </location>
</feature>
<dbReference type="GO" id="GO:0032259">
    <property type="term" value="P:methylation"/>
    <property type="evidence" value="ECO:0007669"/>
    <property type="project" value="UniProtKB-KW"/>
</dbReference>
<dbReference type="PANTHER" id="PTHR33480:SF5">
    <property type="entry name" value="SI:DKEY-51D8.9"/>
    <property type="match status" value="1"/>
</dbReference>
<keyword evidence="3" id="KW-0808">Transferase</keyword>
<feature type="region of interest" description="Disordered" evidence="1">
    <location>
        <begin position="130"/>
        <end position="308"/>
    </location>
</feature>
<reference evidence="3" key="1">
    <citation type="journal article" date="2023" name="Front. Mar. Sci.">
        <title>A new Merluccius polli reference genome to investigate the effects of global change in West African waters.</title>
        <authorList>
            <person name="Mateo J.L."/>
            <person name="Blanco-Fernandez C."/>
            <person name="Garcia-Vazquez E."/>
            <person name="Machado-Schiaffino G."/>
        </authorList>
    </citation>
    <scope>NUCLEOTIDE SEQUENCE</scope>
    <source>
        <strain evidence="3">C29</strain>
        <tissue evidence="3">Fin</tissue>
    </source>
</reference>
<proteinExistence type="predicted"/>
<feature type="region of interest" description="Disordered" evidence="1">
    <location>
        <begin position="1073"/>
        <end position="1132"/>
    </location>
</feature>
<name>A0AA47NN42_MERPO</name>
<dbReference type="Proteomes" id="UP001174136">
    <property type="component" value="Unassembled WGS sequence"/>
</dbReference>
<dbReference type="Pfam" id="PF00856">
    <property type="entry name" value="SET"/>
    <property type="match status" value="1"/>
</dbReference>
<evidence type="ECO:0000313" key="3">
    <source>
        <dbReference type="EMBL" id="KAK0131946.1"/>
    </source>
</evidence>
<feature type="compositionally biased region" description="Basic and acidic residues" evidence="1">
    <location>
        <begin position="130"/>
        <end position="141"/>
    </location>
</feature>
<dbReference type="Gene3D" id="2.170.270.10">
    <property type="entry name" value="SET domain"/>
    <property type="match status" value="1"/>
</dbReference>